<feature type="non-terminal residue" evidence="1">
    <location>
        <position position="1"/>
    </location>
</feature>
<comment type="caution">
    <text evidence="1">The sequence shown here is derived from an EMBL/GenBank/DDBJ whole genome shotgun (WGS) entry which is preliminary data.</text>
</comment>
<evidence type="ECO:0000313" key="1">
    <source>
        <dbReference type="EMBL" id="TEB40749.1"/>
    </source>
</evidence>
<proteinExistence type="predicted"/>
<sequence length="109" mass="11808">KYKIIFRVKVVADCNELVDACSNKIQNTATSRYFGTENPTNNGQPYGDGSYSFNTGCLVGDPTSTNFLVGISDCLFQRKVSLCGSAILKAANGYTTYVWKDETGKVVGT</sequence>
<gene>
    <name evidence="1" type="ORF">D0809_29025</name>
</gene>
<name>A0A4Y7U4J9_9FLAO</name>
<dbReference type="RefSeq" id="WP_170208173.1">
    <property type="nucleotide sequence ID" value="NZ_QWDN01000953.1"/>
</dbReference>
<protein>
    <submittedName>
        <fullName evidence="1">Uncharacterized protein</fullName>
    </submittedName>
</protein>
<dbReference type="EMBL" id="QWDN01000953">
    <property type="protein sequence ID" value="TEB40749.1"/>
    <property type="molecule type" value="Genomic_DNA"/>
</dbReference>
<accession>A0A4Y7U4J9</accession>
<reference evidence="1 2" key="1">
    <citation type="journal article" date="2018" name="Syst. Appl. Microbiol.">
        <title>Flavobacterium circumlabens sp. nov. and Flavobacterium cupreum sp. nov., two psychrotrophic species isolated from Antarctic environmental samples.</title>
        <authorList>
            <person name="Kralova S."/>
            <person name="Busse H.J."/>
            <person name="Svec P."/>
            <person name="Maslanova I."/>
            <person name="Stankova E."/>
            <person name="Bartak M."/>
            <person name="Sedlacek I."/>
        </authorList>
    </citation>
    <scope>NUCLEOTIDE SEQUENCE [LARGE SCALE GENOMIC DNA]</scope>
    <source>
        <strain evidence="1 2">CCM 8828</strain>
    </source>
</reference>
<dbReference type="AlphaFoldDB" id="A0A4Y7U4J9"/>
<organism evidence="1 2">
    <name type="scientific">Flavobacterium circumlabens</name>
    <dbReference type="NCBI Taxonomy" id="2133765"/>
    <lineage>
        <taxon>Bacteria</taxon>
        <taxon>Pseudomonadati</taxon>
        <taxon>Bacteroidota</taxon>
        <taxon>Flavobacteriia</taxon>
        <taxon>Flavobacteriales</taxon>
        <taxon>Flavobacteriaceae</taxon>
        <taxon>Flavobacterium</taxon>
    </lineage>
</organism>
<dbReference type="Proteomes" id="UP000298340">
    <property type="component" value="Unassembled WGS sequence"/>
</dbReference>
<feature type="non-terminal residue" evidence="1">
    <location>
        <position position="109"/>
    </location>
</feature>
<evidence type="ECO:0000313" key="2">
    <source>
        <dbReference type="Proteomes" id="UP000298340"/>
    </source>
</evidence>